<proteinExistence type="predicted"/>
<sequence>MALIKFTWCVFLSIFRLVYIQSIDPELAIPGRISRPSKAASRLAVTRLTRLSRNYWALQTHMQAKACQTALIVAIEGERKAWICRS</sequence>
<evidence type="ECO:0000313" key="2">
    <source>
        <dbReference type="EMBL" id="KAK0726102.1"/>
    </source>
</evidence>
<feature type="signal peptide" evidence="1">
    <location>
        <begin position="1"/>
        <end position="20"/>
    </location>
</feature>
<gene>
    <name evidence="2" type="ORF">B0H67DRAFT_146886</name>
</gene>
<evidence type="ECO:0000313" key="3">
    <source>
        <dbReference type="Proteomes" id="UP001172102"/>
    </source>
</evidence>
<dbReference type="Proteomes" id="UP001172102">
    <property type="component" value="Unassembled WGS sequence"/>
</dbReference>
<comment type="caution">
    <text evidence="2">The sequence shown here is derived from an EMBL/GenBank/DDBJ whole genome shotgun (WGS) entry which is preliminary data.</text>
</comment>
<keyword evidence="3" id="KW-1185">Reference proteome</keyword>
<protein>
    <recommendedName>
        <fullName evidence="4">Secreted protein</fullName>
    </recommendedName>
</protein>
<dbReference type="EMBL" id="JAUKUA010000002">
    <property type="protein sequence ID" value="KAK0726102.1"/>
    <property type="molecule type" value="Genomic_DNA"/>
</dbReference>
<evidence type="ECO:0008006" key="4">
    <source>
        <dbReference type="Google" id="ProtNLM"/>
    </source>
</evidence>
<feature type="chain" id="PRO_5041461398" description="Secreted protein" evidence="1">
    <location>
        <begin position="21"/>
        <end position="86"/>
    </location>
</feature>
<accession>A0AA40B1S4</accession>
<name>A0AA40B1S4_9PEZI</name>
<dbReference type="AlphaFoldDB" id="A0AA40B1S4"/>
<keyword evidence="1" id="KW-0732">Signal</keyword>
<evidence type="ECO:0000256" key="1">
    <source>
        <dbReference type="SAM" id="SignalP"/>
    </source>
</evidence>
<organism evidence="2 3">
    <name type="scientific">Lasiosphaeris hirsuta</name>
    <dbReference type="NCBI Taxonomy" id="260670"/>
    <lineage>
        <taxon>Eukaryota</taxon>
        <taxon>Fungi</taxon>
        <taxon>Dikarya</taxon>
        <taxon>Ascomycota</taxon>
        <taxon>Pezizomycotina</taxon>
        <taxon>Sordariomycetes</taxon>
        <taxon>Sordariomycetidae</taxon>
        <taxon>Sordariales</taxon>
        <taxon>Lasiosphaeriaceae</taxon>
        <taxon>Lasiosphaeris</taxon>
    </lineage>
</organism>
<reference evidence="2" key="1">
    <citation type="submission" date="2023-06" db="EMBL/GenBank/DDBJ databases">
        <title>Genome-scale phylogeny and comparative genomics of the fungal order Sordariales.</title>
        <authorList>
            <consortium name="Lawrence Berkeley National Laboratory"/>
            <person name="Hensen N."/>
            <person name="Bonometti L."/>
            <person name="Westerberg I."/>
            <person name="Brannstrom I.O."/>
            <person name="Guillou S."/>
            <person name="Cros-Aarteil S."/>
            <person name="Calhoun S."/>
            <person name="Haridas S."/>
            <person name="Kuo A."/>
            <person name="Mondo S."/>
            <person name="Pangilinan J."/>
            <person name="Riley R."/>
            <person name="Labutti K."/>
            <person name="Andreopoulos B."/>
            <person name="Lipzen A."/>
            <person name="Chen C."/>
            <person name="Yanf M."/>
            <person name="Daum C."/>
            <person name="Ng V."/>
            <person name="Clum A."/>
            <person name="Steindorff A."/>
            <person name="Ohm R."/>
            <person name="Martin F."/>
            <person name="Silar P."/>
            <person name="Natvig D."/>
            <person name="Lalanne C."/>
            <person name="Gautier V."/>
            <person name="Ament-Velasquez S.L."/>
            <person name="Kruys A."/>
            <person name="Hutchinson M.I."/>
            <person name="Powell A.J."/>
            <person name="Barry K."/>
            <person name="Miller A.N."/>
            <person name="Grigoriev I.V."/>
            <person name="Debuchy R."/>
            <person name="Gladieux P."/>
            <person name="Thoren M.H."/>
            <person name="Johannesson H."/>
        </authorList>
    </citation>
    <scope>NUCLEOTIDE SEQUENCE</scope>
    <source>
        <strain evidence="2">SMH4607-1</strain>
    </source>
</reference>